<organism evidence="17 18">
    <name type="scientific">Cyberlindnera fabianii</name>
    <name type="common">Yeast</name>
    <name type="synonym">Hansenula fabianii</name>
    <dbReference type="NCBI Taxonomy" id="36022"/>
    <lineage>
        <taxon>Eukaryota</taxon>
        <taxon>Fungi</taxon>
        <taxon>Dikarya</taxon>
        <taxon>Ascomycota</taxon>
        <taxon>Saccharomycotina</taxon>
        <taxon>Saccharomycetes</taxon>
        <taxon>Phaffomycetales</taxon>
        <taxon>Phaffomycetaceae</taxon>
        <taxon>Cyberlindnera</taxon>
    </lineage>
</organism>
<keyword evidence="10" id="KW-0521">NADP</keyword>
<dbReference type="InterPro" id="IPR012292">
    <property type="entry name" value="Globin/Proto"/>
</dbReference>
<keyword evidence="5" id="KW-0216">Detoxification</keyword>
<evidence type="ECO:0000256" key="4">
    <source>
        <dbReference type="ARBA" id="ARBA00012229"/>
    </source>
</evidence>
<name>A0A1V2L4N9_CYBFA</name>
<evidence type="ECO:0000256" key="14">
    <source>
        <dbReference type="ARBA" id="ARBA00049433"/>
    </source>
</evidence>
<dbReference type="EMBL" id="MPUK01000006">
    <property type="protein sequence ID" value="ONH66764.1"/>
    <property type="molecule type" value="Genomic_DNA"/>
</dbReference>
<dbReference type="Gene3D" id="1.10.490.10">
    <property type="entry name" value="Globins"/>
    <property type="match status" value="1"/>
</dbReference>
<evidence type="ECO:0000256" key="12">
    <source>
        <dbReference type="ARBA" id="ARBA00023027"/>
    </source>
</evidence>
<dbReference type="GO" id="GO:0071500">
    <property type="term" value="P:cellular response to nitrosative stress"/>
    <property type="evidence" value="ECO:0007669"/>
    <property type="project" value="TreeGrafter"/>
</dbReference>
<evidence type="ECO:0000256" key="13">
    <source>
        <dbReference type="ARBA" id="ARBA00048649"/>
    </source>
</evidence>
<evidence type="ECO:0000256" key="8">
    <source>
        <dbReference type="ARBA" id="ARBA00022723"/>
    </source>
</evidence>
<dbReference type="PROSITE" id="PS51384">
    <property type="entry name" value="FAD_FR"/>
    <property type="match status" value="1"/>
</dbReference>
<evidence type="ECO:0000259" key="15">
    <source>
        <dbReference type="PROSITE" id="PS01033"/>
    </source>
</evidence>
<dbReference type="GO" id="GO:0046210">
    <property type="term" value="P:nitric oxide catabolic process"/>
    <property type="evidence" value="ECO:0007669"/>
    <property type="project" value="TreeGrafter"/>
</dbReference>
<evidence type="ECO:0000256" key="10">
    <source>
        <dbReference type="ARBA" id="ARBA00022857"/>
    </source>
</evidence>
<evidence type="ECO:0000256" key="1">
    <source>
        <dbReference type="ARBA" id="ARBA00001970"/>
    </source>
</evidence>
<dbReference type="InterPro" id="IPR017927">
    <property type="entry name" value="FAD-bd_FR_type"/>
</dbReference>
<dbReference type="GO" id="GO:0019825">
    <property type="term" value="F:oxygen binding"/>
    <property type="evidence" value="ECO:0007669"/>
    <property type="project" value="InterPro"/>
</dbReference>
<keyword evidence="8" id="KW-0479">Metal-binding</keyword>
<dbReference type="InterPro" id="IPR008333">
    <property type="entry name" value="Cbr1-like_FAD-bd_dom"/>
</dbReference>
<sequence>MPLTEDQKAIISASVPVLEEHGVTLTSNFYAYMLENHPEVRPFFNKAHQITKSQPKILAFALVAYAKNINDLTPLLGFVRQIVEKHVGLQVQPEHYNIVGSCLLHTLKDMLGDAATPEFMEAWKVAYFDLANILIDLEKARYEEVITTEKGWEGFKPAKVVKLVKENDLVQSVYFKTEDGEFATPFPGQYICIRFNVDGNIQSREYSLSNNLSDKYDYYRISVKKIQGGVVSNFIHNKLAVGDTVEISSPYGKLLEPALKSIKNGDEDHKKPVMMFVAGIGVTPSLSIAEYFAKRGNKVSIFLSFSNLESTVFQKDFQDLSLKYPNVVLHQFLSRLPTTDAITSSMTNFKIHSRRPLITDLDLVIENNANDFQYFMIGPLSYMEAMTSFLSQKGVDVAKVNSEQFGPVHV</sequence>
<dbReference type="AlphaFoldDB" id="A0A1V2L4N9"/>
<dbReference type="STRING" id="36022.A0A1V2L4N9"/>
<evidence type="ECO:0000256" key="6">
    <source>
        <dbReference type="ARBA" id="ARBA00022617"/>
    </source>
</evidence>
<dbReference type="SUPFAM" id="SSF46458">
    <property type="entry name" value="Globin-like"/>
    <property type="match status" value="1"/>
</dbReference>
<comment type="catalytic activity">
    <reaction evidence="14">
        <text>2 nitric oxide + NADPH + 2 O2 = 2 nitrate + NADP(+) + H(+)</text>
        <dbReference type="Rhea" id="RHEA:19465"/>
        <dbReference type="ChEBI" id="CHEBI:15378"/>
        <dbReference type="ChEBI" id="CHEBI:15379"/>
        <dbReference type="ChEBI" id="CHEBI:16480"/>
        <dbReference type="ChEBI" id="CHEBI:17632"/>
        <dbReference type="ChEBI" id="CHEBI:57783"/>
        <dbReference type="ChEBI" id="CHEBI:58349"/>
        <dbReference type="EC" id="1.14.12.17"/>
    </reaction>
</comment>
<evidence type="ECO:0000256" key="3">
    <source>
        <dbReference type="ARBA" id="ARBA00006401"/>
    </source>
</evidence>
<dbReference type="Proteomes" id="UP000189513">
    <property type="component" value="Unassembled WGS sequence"/>
</dbReference>
<dbReference type="EC" id="1.14.12.17" evidence="4"/>
<comment type="catalytic activity">
    <reaction evidence="13">
        <text>2 nitric oxide + NADH + 2 O2 = 2 nitrate + NAD(+) + H(+)</text>
        <dbReference type="Rhea" id="RHEA:19469"/>
        <dbReference type="ChEBI" id="CHEBI:15378"/>
        <dbReference type="ChEBI" id="CHEBI:15379"/>
        <dbReference type="ChEBI" id="CHEBI:16480"/>
        <dbReference type="ChEBI" id="CHEBI:17632"/>
        <dbReference type="ChEBI" id="CHEBI:57540"/>
        <dbReference type="ChEBI" id="CHEBI:57945"/>
        <dbReference type="EC" id="1.14.12.17"/>
    </reaction>
</comment>
<dbReference type="Pfam" id="PF00970">
    <property type="entry name" value="FAD_binding_6"/>
    <property type="match status" value="1"/>
</dbReference>
<proteinExistence type="inferred from homology"/>
<dbReference type="CDD" id="cd19754">
    <property type="entry name" value="FHb_fungal-globin"/>
    <property type="match status" value="1"/>
</dbReference>
<dbReference type="InterPro" id="IPR000971">
    <property type="entry name" value="Globin"/>
</dbReference>
<evidence type="ECO:0000256" key="11">
    <source>
        <dbReference type="ARBA" id="ARBA00023004"/>
    </source>
</evidence>
<feature type="domain" description="FAD-binding FR-type" evidence="16">
    <location>
        <begin position="153"/>
        <end position="257"/>
    </location>
</feature>
<dbReference type="Gene3D" id="3.40.50.80">
    <property type="entry name" value="Nucleotide-binding domain of ferredoxin-NADP reductase (FNR) module"/>
    <property type="match status" value="1"/>
</dbReference>
<evidence type="ECO:0000256" key="2">
    <source>
        <dbReference type="ARBA" id="ARBA00001974"/>
    </source>
</evidence>
<dbReference type="GO" id="GO:0009636">
    <property type="term" value="P:response to toxic substance"/>
    <property type="evidence" value="ECO:0007669"/>
    <property type="project" value="UniProtKB-KW"/>
</dbReference>
<reference evidence="18" key="1">
    <citation type="journal article" date="2017" name="Genome Announc.">
        <title>Genome sequences of Cyberlindnera fabianii 65, Pichia kudriavzevii 129, and Saccharomyces cerevisiae 131 isolated from fermented masau fruits in Zimbabwe.</title>
        <authorList>
            <person name="van Rijswijck I.M.H."/>
            <person name="Derks M.F.L."/>
            <person name="Abee T."/>
            <person name="de Ridder D."/>
            <person name="Smid E.J."/>
        </authorList>
    </citation>
    <scope>NUCLEOTIDE SEQUENCE [LARGE SCALE GENOMIC DNA]</scope>
    <source>
        <strain evidence="18">65</strain>
    </source>
</reference>
<dbReference type="PANTHER" id="PTHR43396">
    <property type="entry name" value="FLAVOHEMOPROTEIN"/>
    <property type="match status" value="1"/>
</dbReference>
<evidence type="ECO:0000256" key="5">
    <source>
        <dbReference type="ARBA" id="ARBA00022575"/>
    </source>
</evidence>
<evidence type="ECO:0000256" key="7">
    <source>
        <dbReference type="ARBA" id="ARBA00022630"/>
    </source>
</evidence>
<keyword evidence="11" id="KW-0408">Iron</keyword>
<keyword evidence="18" id="KW-1185">Reference proteome</keyword>
<keyword evidence="9" id="KW-0274">FAD</keyword>
<dbReference type="InterPro" id="IPR017938">
    <property type="entry name" value="Riboflavin_synthase-like_b-brl"/>
</dbReference>
<dbReference type="GO" id="GO:0046872">
    <property type="term" value="F:metal ion binding"/>
    <property type="evidence" value="ECO:0007669"/>
    <property type="project" value="UniProtKB-KW"/>
</dbReference>
<dbReference type="Gene3D" id="2.40.30.10">
    <property type="entry name" value="Translation factors"/>
    <property type="match status" value="1"/>
</dbReference>
<feature type="domain" description="Globin" evidence="15">
    <location>
        <begin position="2"/>
        <end position="139"/>
    </location>
</feature>
<dbReference type="SUPFAM" id="SSF63380">
    <property type="entry name" value="Riboflavin synthase domain-like"/>
    <property type="match status" value="1"/>
</dbReference>
<evidence type="ECO:0000313" key="17">
    <source>
        <dbReference type="EMBL" id="ONH66764.1"/>
    </source>
</evidence>
<evidence type="ECO:0000256" key="9">
    <source>
        <dbReference type="ARBA" id="ARBA00022827"/>
    </source>
</evidence>
<dbReference type="GO" id="GO:0071949">
    <property type="term" value="F:FAD binding"/>
    <property type="evidence" value="ECO:0007669"/>
    <property type="project" value="TreeGrafter"/>
</dbReference>
<comment type="cofactor">
    <cofactor evidence="1">
        <name>heme b</name>
        <dbReference type="ChEBI" id="CHEBI:60344"/>
    </cofactor>
</comment>
<comment type="cofactor">
    <cofactor evidence="2">
        <name>FAD</name>
        <dbReference type="ChEBI" id="CHEBI:57692"/>
    </cofactor>
</comment>
<dbReference type="GO" id="GO:0008941">
    <property type="term" value="F:nitric oxide dioxygenase NAD(P)H activity"/>
    <property type="evidence" value="ECO:0007669"/>
    <property type="project" value="UniProtKB-EC"/>
</dbReference>
<dbReference type="OMA" id="ADIHYEV"/>
<keyword evidence="7" id="KW-0285">Flavoprotein</keyword>
<comment type="similarity">
    <text evidence="3">In the C-terminal section; belongs to the flavoprotein pyridine nucleotide cytochrome reductase family.</text>
</comment>
<dbReference type="Pfam" id="PF00042">
    <property type="entry name" value="Globin"/>
    <property type="match status" value="1"/>
</dbReference>
<dbReference type="PANTHER" id="PTHR43396:SF3">
    <property type="entry name" value="FLAVOHEMOPROTEIN"/>
    <property type="match status" value="1"/>
</dbReference>
<dbReference type="PROSITE" id="PS01033">
    <property type="entry name" value="GLOBIN"/>
    <property type="match status" value="1"/>
</dbReference>
<dbReference type="SUPFAM" id="SSF52343">
    <property type="entry name" value="Ferredoxin reductase-like, C-terminal NADP-linked domain"/>
    <property type="match status" value="1"/>
</dbReference>
<gene>
    <name evidence="17" type="ORF">BON22_3499</name>
</gene>
<evidence type="ECO:0000259" key="16">
    <source>
        <dbReference type="PROSITE" id="PS51384"/>
    </source>
</evidence>
<dbReference type="GO" id="GO:0020037">
    <property type="term" value="F:heme binding"/>
    <property type="evidence" value="ECO:0007669"/>
    <property type="project" value="InterPro"/>
</dbReference>
<accession>A0A1V2L4N9</accession>
<dbReference type="FunFam" id="1.10.490.10:FF:000003">
    <property type="entry name" value="Flavohemoprotein"/>
    <property type="match status" value="1"/>
</dbReference>
<comment type="caution">
    <text evidence="17">The sequence shown here is derived from an EMBL/GenBank/DDBJ whole genome shotgun (WGS) entry which is preliminary data.</text>
</comment>
<keyword evidence="6" id="KW-0349">Heme</keyword>
<keyword evidence="12" id="KW-0520">NAD</keyword>
<dbReference type="VEuPathDB" id="FungiDB:BON22_3499"/>
<protein>
    <recommendedName>
        <fullName evidence="4">nitric oxide dioxygenase</fullName>
        <ecNumber evidence="4">1.14.12.17</ecNumber>
    </recommendedName>
</protein>
<dbReference type="InterPro" id="IPR009050">
    <property type="entry name" value="Globin-like_sf"/>
</dbReference>
<evidence type="ECO:0000313" key="18">
    <source>
        <dbReference type="Proteomes" id="UP000189513"/>
    </source>
</evidence>
<dbReference type="InterPro" id="IPR039261">
    <property type="entry name" value="FNR_nucleotide-bd"/>
</dbReference>